<dbReference type="Proteomes" id="UP000308652">
    <property type="component" value="Unassembled WGS sequence"/>
</dbReference>
<protein>
    <submittedName>
        <fullName evidence="1">Uncharacterized protein</fullName>
    </submittedName>
</protein>
<feature type="non-terminal residue" evidence="1">
    <location>
        <position position="1"/>
    </location>
</feature>
<evidence type="ECO:0000313" key="1">
    <source>
        <dbReference type="EMBL" id="TFK34962.1"/>
    </source>
</evidence>
<dbReference type="AlphaFoldDB" id="A0A5C3LQF8"/>
<reference evidence="1 2" key="1">
    <citation type="journal article" date="2019" name="Nat. Ecol. Evol.">
        <title>Megaphylogeny resolves global patterns of mushroom evolution.</title>
        <authorList>
            <person name="Varga T."/>
            <person name="Krizsan K."/>
            <person name="Foldi C."/>
            <person name="Dima B."/>
            <person name="Sanchez-Garcia M."/>
            <person name="Sanchez-Ramirez S."/>
            <person name="Szollosi G.J."/>
            <person name="Szarkandi J.G."/>
            <person name="Papp V."/>
            <person name="Albert L."/>
            <person name="Andreopoulos W."/>
            <person name="Angelini C."/>
            <person name="Antonin V."/>
            <person name="Barry K.W."/>
            <person name="Bougher N.L."/>
            <person name="Buchanan P."/>
            <person name="Buyck B."/>
            <person name="Bense V."/>
            <person name="Catcheside P."/>
            <person name="Chovatia M."/>
            <person name="Cooper J."/>
            <person name="Damon W."/>
            <person name="Desjardin D."/>
            <person name="Finy P."/>
            <person name="Geml J."/>
            <person name="Haridas S."/>
            <person name="Hughes K."/>
            <person name="Justo A."/>
            <person name="Karasinski D."/>
            <person name="Kautmanova I."/>
            <person name="Kiss B."/>
            <person name="Kocsube S."/>
            <person name="Kotiranta H."/>
            <person name="LaButti K.M."/>
            <person name="Lechner B.E."/>
            <person name="Liimatainen K."/>
            <person name="Lipzen A."/>
            <person name="Lukacs Z."/>
            <person name="Mihaltcheva S."/>
            <person name="Morgado L.N."/>
            <person name="Niskanen T."/>
            <person name="Noordeloos M.E."/>
            <person name="Ohm R.A."/>
            <person name="Ortiz-Santana B."/>
            <person name="Ovrebo C."/>
            <person name="Racz N."/>
            <person name="Riley R."/>
            <person name="Savchenko A."/>
            <person name="Shiryaev A."/>
            <person name="Soop K."/>
            <person name="Spirin V."/>
            <person name="Szebenyi C."/>
            <person name="Tomsovsky M."/>
            <person name="Tulloss R.E."/>
            <person name="Uehling J."/>
            <person name="Grigoriev I.V."/>
            <person name="Vagvolgyi C."/>
            <person name="Papp T."/>
            <person name="Martin F.M."/>
            <person name="Miettinen O."/>
            <person name="Hibbett D.S."/>
            <person name="Nagy L.G."/>
        </authorList>
    </citation>
    <scope>NUCLEOTIDE SEQUENCE [LARGE SCALE GENOMIC DNA]</scope>
    <source>
        <strain evidence="1 2">CBS 166.37</strain>
    </source>
</reference>
<keyword evidence="2" id="KW-1185">Reference proteome</keyword>
<evidence type="ECO:0000313" key="2">
    <source>
        <dbReference type="Proteomes" id="UP000308652"/>
    </source>
</evidence>
<organism evidence="1 2">
    <name type="scientific">Crucibulum laeve</name>
    <dbReference type="NCBI Taxonomy" id="68775"/>
    <lineage>
        <taxon>Eukaryota</taxon>
        <taxon>Fungi</taxon>
        <taxon>Dikarya</taxon>
        <taxon>Basidiomycota</taxon>
        <taxon>Agaricomycotina</taxon>
        <taxon>Agaricomycetes</taxon>
        <taxon>Agaricomycetidae</taxon>
        <taxon>Agaricales</taxon>
        <taxon>Agaricineae</taxon>
        <taxon>Nidulariaceae</taxon>
        <taxon>Crucibulum</taxon>
    </lineage>
</organism>
<sequence length="77" mass="8721">HYPTLPLTSPMGLCTQKFTCGSIMRSARMIWNASGSFKMVRNIYLSSEQWIQSQDGPFFLIGFDPCDPAISRHLLHS</sequence>
<proteinExistence type="predicted"/>
<gene>
    <name evidence="1" type="ORF">BDQ12DRAFT_688834</name>
</gene>
<name>A0A5C3LQF8_9AGAR</name>
<accession>A0A5C3LQF8</accession>
<dbReference type="EMBL" id="ML213626">
    <property type="protein sequence ID" value="TFK34962.1"/>
    <property type="molecule type" value="Genomic_DNA"/>
</dbReference>